<gene>
    <name evidence="8" type="ORF">NZD89_03540</name>
</gene>
<evidence type="ECO:0000256" key="2">
    <source>
        <dbReference type="ARBA" id="ARBA00023012"/>
    </source>
</evidence>
<dbReference type="Pfam" id="PF00072">
    <property type="entry name" value="Response_reg"/>
    <property type="match status" value="1"/>
</dbReference>
<dbReference type="PANTHER" id="PTHR48111">
    <property type="entry name" value="REGULATOR OF RPOS"/>
    <property type="match status" value="1"/>
</dbReference>
<accession>A0ABY6ZI38</accession>
<keyword evidence="2" id="KW-0902">Two-component regulatory system</keyword>
<dbReference type="InterPro" id="IPR039420">
    <property type="entry name" value="WalR-like"/>
</dbReference>
<protein>
    <submittedName>
        <fullName evidence="8">Response regulator</fullName>
    </submittedName>
</protein>
<dbReference type="Proteomes" id="UP001164761">
    <property type="component" value="Chromosome"/>
</dbReference>
<dbReference type="RefSeq" id="WP_268006445.1">
    <property type="nucleotide sequence ID" value="NZ_BSUT01000001.1"/>
</dbReference>
<keyword evidence="1 6" id="KW-0597">Phosphoprotein</keyword>
<dbReference type="InterPro" id="IPR011006">
    <property type="entry name" value="CheY-like_superfamily"/>
</dbReference>
<dbReference type="SMART" id="SM00448">
    <property type="entry name" value="REC"/>
    <property type="match status" value="1"/>
</dbReference>
<proteinExistence type="predicted"/>
<dbReference type="InterPro" id="IPR001789">
    <property type="entry name" value="Sig_transdc_resp-reg_receiver"/>
</dbReference>
<reference evidence="8" key="1">
    <citation type="submission" date="2022-08" db="EMBL/GenBank/DDBJ databases">
        <title>Alicyclobacillus fastidiosus DSM 17978, complete genome.</title>
        <authorList>
            <person name="Wang Q."/>
            <person name="Cai R."/>
            <person name="Wang Z."/>
        </authorList>
    </citation>
    <scope>NUCLEOTIDE SEQUENCE</scope>
    <source>
        <strain evidence="8">DSM 17978</strain>
    </source>
</reference>
<feature type="domain" description="Response regulatory" evidence="7">
    <location>
        <begin position="2"/>
        <end position="91"/>
    </location>
</feature>
<evidence type="ECO:0000256" key="4">
    <source>
        <dbReference type="ARBA" id="ARBA00023125"/>
    </source>
</evidence>
<sequence>MRILVVEDDVGLREVISRILSEESYQVDEAADGEEGLYFAQTGVYDALVIDVMLPELDGISMIRQIREKMMDVPVIFVTAKDSVEARRVRS</sequence>
<keyword evidence="9" id="KW-1185">Reference proteome</keyword>
<evidence type="ECO:0000256" key="3">
    <source>
        <dbReference type="ARBA" id="ARBA00023015"/>
    </source>
</evidence>
<dbReference type="PANTHER" id="PTHR48111:SF22">
    <property type="entry name" value="REGULATOR OF RPOS"/>
    <property type="match status" value="1"/>
</dbReference>
<evidence type="ECO:0000313" key="9">
    <source>
        <dbReference type="Proteomes" id="UP001164761"/>
    </source>
</evidence>
<keyword evidence="3" id="KW-0805">Transcription regulation</keyword>
<evidence type="ECO:0000256" key="5">
    <source>
        <dbReference type="ARBA" id="ARBA00023163"/>
    </source>
</evidence>
<dbReference type="SUPFAM" id="SSF52172">
    <property type="entry name" value="CheY-like"/>
    <property type="match status" value="1"/>
</dbReference>
<dbReference type="EMBL" id="CP104067">
    <property type="protein sequence ID" value="WAH42574.1"/>
    <property type="molecule type" value="Genomic_DNA"/>
</dbReference>
<evidence type="ECO:0000313" key="8">
    <source>
        <dbReference type="EMBL" id="WAH42574.1"/>
    </source>
</evidence>
<feature type="modified residue" description="4-aspartylphosphate" evidence="6">
    <location>
        <position position="51"/>
    </location>
</feature>
<keyword evidence="5" id="KW-0804">Transcription</keyword>
<evidence type="ECO:0000256" key="6">
    <source>
        <dbReference type="PROSITE-ProRule" id="PRU00169"/>
    </source>
</evidence>
<keyword evidence="4" id="KW-0238">DNA-binding</keyword>
<evidence type="ECO:0000256" key="1">
    <source>
        <dbReference type="ARBA" id="ARBA00022553"/>
    </source>
</evidence>
<dbReference type="Gene3D" id="3.40.50.2300">
    <property type="match status" value="1"/>
</dbReference>
<organism evidence="8 9">
    <name type="scientific">Alicyclobacillus fastidiosus</name>
    <dbReference type="NCBI Taxonomy" id="392011"/>
    <lineage>
        <taxon>Bacteria</taxon>
        <taxon>Bacillati</taxon>
        <taxon>Bacillota</taxon>
        <taxon>Bacilli</taxon>
        <taxon>Bacillales</taxon>
        <taxon>Alicyclobacillaceae</taxon>
        <taxon>Alicyclobacillus</taxon>
    </lineage>
</organism>
<dbReference type="PROSITE" id="PS50110">
    <property type="entry name" value="RESPONSE_REGULATORY"/>
    <property type="match status" value="1"/>
</dbReference>
<name>A0ABY6ZI38_9BACL</name>
<evidence type="ECO:0000259" key="7">
    <source>
        <dbReference type="PROSITE" id="PS50110"/>
    </source>
</evidence>